<accession>A0A1S4H795</accession>
<sequence length="682" mass="77485">MDTSKRLKKSGVASKRSKAIWERFEKEWEEENLPGTSSGVDQQASSYGNVQPDAVEVADIPMESEAADYVSDDDEDADCSVLEDDWSEGELEDEVNEDEYFDADEAPEGNAYASRLRIWALTHKITHSALSDLLVLTRETTNISLPRCAKTLLKTPKQVERHFTAVGEGQLWYQGIQSTLQQYYRSVPPVIRLIEANIAVDGLPMHNSGPTQLWPILMHIVNLPALPIMVLGVFCGATKPSCLEGFLRPLVDDINRVLVQGIDVNGIIIDFRLKAIVADTPARAFIKGVTYPPGLEACIKCKIVGSHDGTKTIYEGTAEVRTDKEFRNGDYVKHQKYYTPLLDIDEVDIVTQTTIADDLHLFALGIEKKLLKGFTTGALHPFPKWSKQEQLEISNILVRIEYPSEIHRKPRALKYLGFWKGSELSAFLYHVSIPLLKNRISDLAYEHHKLFFIAVNLFSSRLFEKYWKYAGQLLEQFVLEYSTVYSRTHLTINVHNLLHVAADVENFGPLPFLSTYRIEDKLGFMKNLARTGHRTLNQIVCRLIELTQLEAADARKKDDTVYPSLKVKKDEVILLVKPKFMLRKGNRNGWFLTQEDQIVRYCTAEKSSGSYFIEGRFLKEKQLTFSQPCSSAIIYNFTARVEDLSQEIVRVELKEIKCKLVAVSLDQGNTFYFSPLLHTLES</sequence>
<evidence type="ECO:0000313" key="3">
    <source>
        <dbReference type="Proteomes" id="UP000007062"/>
    </source>
</evidence>
<evidence type="ECO:0000256" key="1">
    <source>
        <dbReference type="SAM" id="MobiDB-lite"/>
    </source>
</evidence>
<name>A0A1S4H795_ANOGA</name>
<reference evidence="2 3" key="2">
    <citation type="journal article" date="2004" name="Trends Parasitol.">
        <title>The Anopheles gambiae genome: an update.</title>
        <authorList>
            <person name="Mongin E."/>
            <person name="Louis C."/>
            <person name="Holt R.A."/>
            <person name="Birney E."/>
            <person name="Collins F.H."/>
        </authorList>
    </citation>
    <scope>NUCLEOTIDE SEQUENCE [LARGE SCALE GENOMIC DNA]</scope>
    <source>
        <strain evidence="2 3">PEST</strain>
    </source>
</reference>
<dbReference type="InParanoid" id="A0A1S4H795"/>
<dbReference type="VEuPathDB" id="VectorBase:AGAP011660"/>
<dbReference type="PANTHER" id="PTHR33053">
    <property type="entry name" value="PROTEIN, PUTATIVE-RELATED"/>
    <property type="match status" value="1"/>
</dbReference>
<keyword evidence="3" id="KW-1185">Reference proteome</keyword>
<dbReference type="EnsemblMetazoa" id="AGAP011660-RA">
    <property type="protein sequence ID" value="AGAP011660-PA"/>
    <property type="gene ID" value="AGAP011660"/>
</dbReference>
<feature type="region of interest" description="Disordered" evidence="1">
    <location>
        <begin position="27"/>
        <end position="48"/>
    </location>
</feature>
<dbReference type="EMBL" id="AAAB01008986">
    <property type="status" value="NOT_ANNOTATED_CDS"/>
    <property type="molecule type" value="Genomic_DNA"/>
</dbReference>
<evidence type="ECO:0008006" key="4">
    <source>
        <dbReference type="Google" id="ProtNLM"/>
    </source>
</evidence>
<feature type="compositionally biased region" description="Polar residues" evidence="1">
    <location>
        <begin position="34"/>
        <end position="48"/>
    </location>
</feature>
<dbReference type="VEuPathDB" id="VectorBase:AGAMI1_008168"/>
<proteinExistence type="predicted"/>
<dbReference type="AlphaFoldDB" id="A0A1S4H795"/>
<reference evidence="2" key="3">
    <citation type="submission" date="2020-05" db="UniProtKB">
        <authorList>
            <consortium name="EnsemblMetazoa"/>
        </authorList>
    </citation>
    <scope>IDENTIFICATION</scope>
    <source>
        <strain evidence="2">PEST</strain>
    </source>
</reference>
<evidence type="ECO:0000313" key="2">
    <source>
        <dbReference type="EnsemblMetazoa" id="AGAP011660-PA"/>
    </source>
</evidence>
<dbReference type="Proteomes" id="UP000007062">
    <property type="component" value="Chromosome 3L"/>
</dbReference>
<organism evidence="2 3">
    <name type="scientific">Anopheles gambiae</name>
    <name type="common">African malaria mosquito</name>
    <dbReference type="NCBI Taxonomy" id="7165"/>
    <lineage>
        <taxon>Eukaryota</taxon>
        <taxon>Metazoa</taxon>
        <taxon>Ecdysozoa</taxon>
        <taxon>Arthropoda</taxon>
        <taxon>Hexapoda</taxon>
        <taxon>Insecta</taxon>
        <taxon>Pterygota</taxon>
        <taxon>Neoptera</taxon>
        <taxon>Endopterygota</taxon>
        <taxon>Diptera</taxon>
        <taxon>Nematocera</taxon>
        <taxon>Culicoidea</taxon>
        <taxon>Culicidae</taxon>
        <taxon>Anophelinae</taxon>
        <taxon>Anopheles</taxon>
    </lineage>
</organism>
<protein>
    <recommendedName>
        <fullName evidence="4">Transposase domain-containing protein</fullName>
    </recommendedName>
</protein>
<reference evidence="2 3" key="1">
    <citation type="journal article" date="2002" name="Science">
        <title>The genome sequence of the malaria mosquito Anopheles gambiae.</title>
        <authorList>
            <person name="Holt R.A."/>
            <person name="Subramanian G.M."/>
            <person name="Halpern A."/>
            <person name="Sutton G.G."/>
            <person name="Charlab R."/>
            <person name="Nusskern D.R."/>
            <person name="Wincker P."/>
            <person name="Clark A.G."/>
            <person name="Ribeiro J.M."/>
            <person name="Wides R."/>
            <person name="Salzberg S.L."/>
            <person name="Loftus B."/>
            <person name="Yandell M."/>
            <person name="Majoros W.H."/>
            <person name="Rusch D.B."/>
            <person name="Lai Z."/>
            <person name="Kraft C.L."/>
            <person name="Abril J.F."/>
            <person name="Anthouard V."/>
            <person name="Arensburger P."/>
            <person name="Atkinson P.W."/>
            <person name="Baden H."/>
            <person name="de Berardinis V."/>
            <person name="Baldwin D."/>
            <person name="Benes V."/>
            <person name="Biedler J."/>
            <person name="Blass C."/>
            <person name="Bolanos R."/>
            <person name="Boscus D."/>
            <person name="Barnstead M."/>
            <person name="Cai S."/>
            <person name="Center A."/>
            <person name="Chaturverdi K."/>
            <person name="Christophides G.K."/>
            <person name="Chrystal M.A."/>
            <person name="Clamp M."/>
            <person name="Cravchik A."/>
            <person name="Curwen V."/>
            <person name="Dana A."/>
            <person name="Delcher A."/>
            <person name="Dew I."/>
            <person name="Evans C.A."/>
            <person name="Flanigan M."/>
            <person name="Grundschober-Freimoser A."/>
            <person name="Friedli L."/>
            <person name="Gu Z."/>
            <person name="Guan P."/>
            <person name="Guigo R."/>
            <person name="Hillenmeyer M.E."/>
            <person name="Hladun S.L."/>
            <person name="Hogan J.R."/>
            <person name="Hong Y.S."/>
            <person name="Hoover J."/>
            <person name="Jaillon O."/>
            <person name="Ke Z."/>
            <person name="Kodira C."/>
            <person name="Kokoza E."/>
            <person name="Koutsos A."/>
            <person name="Letunic I."/>
            <person name="Levitsky A."/>
            <person name="Liang Y."/>
            <person name="Lin J.J."/>
            <person name="Lobo N.F."/>
            <person name="Lopez J.R."/>
            <person name="Malek J.A."/>
            <person name="McIntosh T.C."/>
            <person name="Meister S."/>
            <person name="Miller J."/>
            <person name="Mobarry C."/>
            <person name="Mongin E."/>
            <person name="Murphy S.D."/>
            <person name="O'Brochta D.A."/>
            <person name="Pfannkoch C."/>
            <person name="Qi R."/>
            <person name="Regier M.A."/>
            <person name="Remington K."/>
            <person name="Shao H."/>
            <person name="Sharakhova M.V."/>
            <person name="Sitter C.D."/>
            <person name="Shetty J."/>
            <person name="Smith T.J."/>
            <person name="Strong R."/>
            <person name="Sun J."/>
            <person name="Thomasova D."/>
            <person name="Ton L.Q."/>
            <person name="Topalis P."/>
            <person name="Tu Z."/>
            <person name="Unger M.F."/>
            <person name="Walenz B."/>
            <person name="Wang A."/>
            <person name="Wang J."/>
            <person name="Wang M."/>
            <person name="Wang X."/>
            <person name="Woodford K.J."/>
            <person name="Wortman J.R."/>
            <person name="Wu M."/>
            <person name="Yao A."/>
            <person name="Zdobnov E.M."/>
            <person name="Zhang H."/>
            <person name="Zhao Q."/>
            <person name="Zhao S."/>
            <person name="Zhu S.C."/>
            <person name="Zhimulev I."/>
            <person name="Coluzzi M."/>
            <person name="della Torre A."/>
            <person name="Roth C.W."/>
            <person name="Louis C."/>
            <person name="Kalush F."/>
            <person name="Mural R.J."/>
            <person name="Myers E.W."/>
            <person name="Adams M.D."/>
            <person name="Smith H.O."/>
            <person name="Broder S."/>
            <person name="Gardner M.J."/>
            <person name="Fraser C.M."/>
            <person name="Birney E."/>
            <person name="Bork P."/>
            <person name="Brey P.T."/>
            <person name="Venter J.C."/>
            <person name="Weissenbach J."/>
            <person name="Kafatos F.C."/>
            <person name="Collins F.H."/>
            <person name="Hoffman S.L."/>
        </authorList>
    </citation>
    <scope>NUCLEOTIDE SEQUENCE [LARGE SCALE GENOMIC DNA]</scope>
    <source>
        <strain evidence="2 3">PEST</strain>
    </source>
</reference>
<dbReference type="PANTHER" id="PTHR33053:SF9">
    <property type="entry name" value="AGAP000105-PA"/>
    <property type="match status" value="1"/>
</dbReference>